<keyword evidence="2" id="KW-1185">Reference proteome</keyword>
<dbReference type="EMBL" id="FZOW01000006">
    <property type="protein sequence ID" value="SNS84846.1"/>
    <property type="molecule type" value="Genomic_DNA"/>
</dbReference>
<reference evidence="2" key="1">
    <citation type="submission" date="2017-06" db="EMBL/GenBank/DDBJ databases">
        <authorList>
            <person name="Varghese N."/>
            <person name="Submissions S."/>
        </authorList>
    </citation>
    <scope>NUCLEOTIDE SEQUENCE [LARGE SCALE GENOMIC DNA]</scope>
    <source>
        <strain evidence="2">JCM 23211</strain>
    </source>
</reference>
<dbReference type="Gene3D" id="3.90.640.10">
    <property type="entry name" value="Actin, Chain A, domain 4"/>
    <property type="match status" value="1"/>
</dbReference>
<name>A0A239HU55_9NOCA</name>
<proteinExistence type="predicted"/>
<dbReference type="AlphaFoldDB" id="A0A239HU55"/>
<accession>A0A239HU55</accession>
<sequence length="307" mass="32266">MHRGLYIFTHVGFMIKYDVRAAGAARRLESAVLVVGVGAGAHGARAILTYLDSPHRAPIASRTVRRRAGQSLVSAVSDGVSALHSVASKLALQVGHSAIAYRVSEDADAITAHGDARPSALVHETDAQLRYLRFTGTVPNHGSTVVCDMGSTGMTASVVDLAGGETVTARRTSTFCGDDLDHLIRRHLASNGVRIGVDRSRLLKEQLGIGGVVNAHNADGPGHHVLTRKDFEDMIAGPVRYATMVVDQTIELSGVKPSSIVLVGGGANVSSIGASFERHIGLRTHVPDRPELVSARGAALLSVDQQG</sequence>
<evidence type="ECO:0000313" key="1">
    <source>
        <dbReference type="EMBL" id="SNS84846.1"/>
    </source>
</evidence>
<gene>
    <name evidence="1" type="ORF">SAMN05421642_10645</name>
</gene>
<dbReference type="InterPro" id="IPR043129">
    <property type="entry name" value="ATPase_NBD"/>
</dbReference>
<dbReference type="SUPFAM" id="SSF53067">
    <property type="entry name" value="Actin-like ATPase domain"/>
    <property type="match status" value="1"/>
</dbReference>
<evidence type="ECO:0000313" key="2">
    <source>
        <dbReference type="Proteomes" id="UP000198327"/>
    </source>
</evidence>
<dbReference type="Proteomes" id="UP000198327">
    <property type="component" value="Unassembled WGS sequence"/>
</dbReference>
<organism evidence="1 2">
    <name type="scientific">Rhodococcoides kyotonense</name>
    <dbReference type="NCBI Taxonomy" id="398843"/>
    <lineage>
        <taxon>Bacteria</taxon>
        <taxon>Bacillati</taxon>
        <taxon>Actinomycetota</taxon>
        <taxon>Actinomycetes</taxon>
        <taxon>Mycobacteriales</taxon>
        <taxon>Nocardiaceae</taxon>
        <taxon>Rhodococcoides</taxon>
    </lineage>
</organism>
<dbReference type="Gene3D" id="3.30.420.40">
    <property type="match status" value="2"/>
</dbReference>
<protein>
    <submittedName>
        <fullName evidence="1">Molecular chaperone HscA</fullName>
    </submittedName>
</protein>